<dbReference type="CDD" id="cd18573">
    <property type="entry name" value="ABC_6TM_ABCB10_like"/>
    <property type="match status" value="1"/>
</dbReference>
<name>A0A8J2HEJ6_COTCN</name>
<evidence type="ECO:0000259" key="22">
    <source>
        <dbReference type="PROSITE" id="PS50893"/>
    </source>
</evidence>
<dbReference type="SUPFAM" id="SSF52540">
    <property type="entry name" value="P-loop containing nucleoside triphosphate hydrolases"/>
    <property type="match status" value="1"/>
</dbReference>
<dbReference type="Pfam" id="PF00664">
    <property type="entry name" value="ABC_membrane"/>
    <property type="match status" value="1"/>
</dbReference>
<dbReference type="FunFam" id="1.20.1560.10:FF:000048">
    <property type="entry name" value="ATP-binding cassette sub-family B member 10, mitochondrial"/>
    <property type="match status" value="1"/>
</dbReference>
<evidence type="ECO:0000256" key="21">
    <source>
        <dbReference type="SAM" id="Phobius"/>
    </source>
</evidence>
<evidence type="ECO:0000256" key="12">
    <source>
        <dbReference type="ARBA" id="ARBA00022989"/>
    </source>
</evidence>
<reference evidence="24" key="1">
    <citation type="submission" date="2021-04" db="EMBL/GenBank/DDBJ databases">
        <authorList>
            <person name="Chebbi M.A.C M."/>
        </authorList>
    </citation>
    <scope>NUCLEOTIDE SEQUENCE</scope>
</reference>
<feature type="domain" description="ABC transmembrane type-1" evidence="23">
    <location>
        <begin position="96"/>
        <end position="380"/>
    </location>
</feature>
<dbReference type="FunFam" id="3.40.50.300:FF:000403">
    <property type="entry name" value="ATP-binding cassette sub-family B member 8, mitochondrial"/>
    <property type="match status" value="1"/>
</dbReference>
<comment type="caution">
    <text evidence="24">The sequence shown here is derived from an EMBL/GenBank/DDBJ whole genome shotgun (WGS) entry which is preliminary data.</text>
</comment>
<feature type="transmembrane region" description="Helical" evidence="21">
    <location>
        <begin position="354"/>
        <end position="375"/>
    </location>
</feature>
<feature type="domain" description="ABC transporter" evidence="22">
    <location>
        <begin position="414"/>
        <end position="650"/>
    </location>
</feature>
<feature type="transmembrane region" description="Helical" evidence="21">
    <location>
        <begin position="94"/>
        <end position="116"/>
    </location>
</feature>
<dbReference type="PROSITE" id="PS00211">
    <property type="entry name" value="ABC_TRANSPORTER_1"/>
    <property type="match status" value="1"/>
</dbReference>
<keyword evidence="13" id="KW-0007">Acetylation</keyword>
<evidence type="ECO:0000256" key="14">
    <source>
        <dbReference type="ARBA" id="ARBA00023128"/>
    </source>
</evidence>
<keyword evidence="10" id="KW-0809">Transit peptide</keyword>
<dbReference type="Pfam" id="PF00005">
    <property type="entry name" value="ABC_tran"/>
    <property type="match status" value="1"/>
</dbReference>
<evidence type="ECO:0000256" key="16">
    <source>
        <dbReference type="ARBA" id="ARBA00052250"/>
    </source>
</evidence>
<feature type="transmembrane region" description="Helical" evidence="21">
    <location>
        <begin position="137"/>
        <end position="158"/>
    </location>
</feature>
<dbReference type="AlphaFoldDB" id="A0A8J2HEJ6"/>
<keyword evidence="25" id="KW-1185">Reference proteome</keyword>
<evidence type="ECO:0000256" key="1">
    <source>
        <dbReference type="ARBA" id="ARBA00004448"/>
    </source>
</evidence>
<dbReference type="InterPro" id="IPR003593">
    <property type="entry name" value="AAA+_ATPase"/>
</dbReference>
<evidence type="ECO:0000256" key="17">
    <source>
        <dbReference type="ARBA" id="ARBA00055589"/>
    </source>
</evidence>
<dbReference type="GO" id="GO:0042802">
    <property type="term" value="F:identical protein binding"/>
    <property type="evidence" value="ECO:0007669"/>
    <property type="project" value="UniProtKB-ARBA"/>
</dbReference>
<keyword evidence="7" id="KW-0999">Mitochondrion inner membrane</keyword>
<dbReference type="PANTHER" id="PTHR43394:SF1">
    <property type="entry name" value="ATP-BINDING CASSETTE SUB-FAMILY B MEMBER 10, MITOCHONDRIAL"/>
    <property type="match status" value="1"/>
</dbReference>
<comment type="similarity">
    <text evidence="2">Belongs to the ABC transporter superfamily. ABCB family. Mitochondrial peptide exporter (TC 3.A.1.212) subfamily.</text>
</comment>
<dbReference type="PIRSF" id="PIRSF002773">
    <property type="entry name" value="ABC_prm/ATPase_B"/>
    <property type="match status" value="1"/>
</dbReference>
<dbReference type="CDD" id="cd03249">
    <property type="entry name" value="ABC_MTABC3_MDL1_MDL2"/>
    <property type="match status" value="1"/>
</dbReference>
<dbReference type="SMART" id="SM00382">
    <property type="entry name" value="AAA"/>
    <property type="match status" value="1"/>
</dbReference>
<dbReference type="SUPFAM" id="SSF90123">
    <property type="entry name" value="ABC transporter transmembrane region"/>
    <property type="match status" value="1"/>
</dbReference>
<dbReference type="GO" id="GO:0090374">
    <property type="term" value="P:oligopeptide export from mitochondrion"/>
    <property type="evidence" value="ECO:0007669"/>
    <property type="project" value="TreeGrafter"/>
</dbReference>
<dbReference type="InterPro" id="IPR039421">
    <property type="entry name" value="Type_1_exporter"/>
</dbReference>
<evidence type="ECO:0000256" key="18">
    <source>
        <dbReference type="ARBA" id="ARBA00072683"/>
    </source>
</evidence>
<protein>
    <recommendedName>
        <fullName evidence="18">ATP-binding cassette sub-family B member 10, mitochondrial</fullName>
    </recommendedName>
    <alternativeName>
        <fullName evidence="19">ABC-mitochondrial erythroid protein</fullName>
    </alternativeName>
    <alternativeName>
        <fullName evidence="20">ATP-binding cassette transporter 10</fullName>
    </alternativeName>
</protein>
<dbReference type="PROSITE" id="PS50893">
    <property type="entry name" value="ABC_TRANSPORTER_2"/>
    <property type="match status" value="1"/>
</dbReference>
<evidence type="ECO:0000256" key="10">
    <source>
        <dbReference type="ARBA" id="ARBA00022946"/>
    </source>
</evidence>
<dbReference type="EMBL" id="CAJNRD030001121">
    <property type="protein sequence ID" value="CAG5096403.1"/>
    <property type="molecule type" value="Genomic_DNA"/>
</dbReference>
<dbReference type="InterPro" id="IPR036640">
    <property type="entry name" value="ABC1_TM_sf"/>
</dbReference>
<comment type="subcellular location">
    <subcellularLocation>
        <location evidence="1">Mitochondrion inner membrane</location>
        <topology evidence="1">Multi-pass membrane protein</topology>
    </subcellularLocation>
</comment>
<evidence type="ECO:0000256" key="15">
    <source>
        <dbReference type="ARBA" id="ARBA00023136"/>
    </source>
</evidence>
<feature type="transmembrane region" description="Helical" evidence="21">
    <location>
        <begin position="229"/>
        <end position="255"/>
    </location>
</feature>
<dbReference type="PANTHER" id="PTHR43394">
    <property type="entry name" value="ATP-DEPENDENT PERMEASE MDL1, MITOCHONDRIAL"/>
    <property type="match status" value="1"/>
</dbReference>
<evidence type="ECO:0000256" key="13">
    <source>
        <dbReference type="ARBA" id="ARBA00022990"/>
    </source>
</evidence>
<dbReference type="InterPro" id="IPR027417">
    <property type="entry name" value="P-loop_NTPase"/>
</dbReference>
<dbReference type="PROSITE" id="PS50929">
    <property type="entry name" value="ABC_TM1F"/>
    <property type="match status" value="1"/>
</dbReference>
<evidence type="ECO:0000256" key="7">
    <source>
        <dbReference type="ARBA" id="ARBA00022792"/>
    </source>
</evidence>
<dbReference type="Proteomes" id="UP000786811">
    <property type="component" value="Unassembled WGS sequence"/>
</dbReference>
<evidence type="ECO:0000256" key="5">
    <source>
        <dbReference type="ARBA" id="ARBA00022723"/>
    </source>
</evidence>
<accession>A0A8J2HEJ6</accession>
<keyword evidence="12 21" id="KW-1133">Transmembrane helix</keyword>
<keyword evidence="4 21" id="KW-0812">Transmembrane</keyword>
<keyword evidence="5" id="KW-0479">Metal-binding</keyword>
<keyword evidence="14" id="KW-0496">Mitochondrion</keyword>
<keyword evidence="11" id="KW-1278">Translocase</keyword>
<evidence type="ECO:0000256" key="11">
    <source>
        <dbReference type="ARBA" id="ARBA00022967"/>
    </source>
</evidence>
<dbReference type="GO" id="GO:0005524">
    <property type="term" value="F:ATP binding"/>
    <property type="evidence" value="ECO:0007669"/>
    <property type="project" value="UniProtKB-KW"/>
</dbReference>
<dbReference type="InterPro" id="IPR003439">
    <property type="entry name" value="ABC_transporter-like_ATP-bd"/>
</dbReference>
<dbReference type="Gene3D" id="1.20.1560.10">
    <property type="entry name" value="ABC transporter type 1, transmembrane domain"/>
    <property type="match status" value="1"/>
</dbReference>
<dbReference type="GO" id="GO:0015421">
    <property type="term" value="F:ABC-type oligopeptide transporter activity"/>
    <property type="evidence" value="ECO:0007669"/>
    <property type="project" value="TreeGrafter"/>
</dbReference>
<evidence type="ECO:0000313" key="24">
    <source>
        <dbReference type="EMBL" id="CAG5096403.1"/>
    </source>
</evidence>
<evidence type="ECO:0000256" key="9">
    <source>
        <dbReference type="ARBA" id="ARBA00022842"/>
    </source>
</evidence>
<feature type="transmembrane region" description="Helical" evidence="21">
    <location>
        <begin position="320"/>
        <end position="342"/>
    </location>
</feature>
<dbReference type="OrthoDB" id="6500128at2759"/>
<comment type="function">
    <text evidence="17">ATP-dependent transporter located in the mitochondrial inner membrane that catalyzes the export of biliverdin from the mitochondrial matrix, and plays a crucial role in hemoglobin synthesis and antioxidative stress. Participates in the early step of the heme biosynthetic process during insertion of iron into protoporphyrin IX (PPIX). Involved in the stabilization of the iron transporter mitoferrin-1/SLC25A37. In addition may be involved in mitochondrial unfolded protein response (UPRmt) signaling pathway, although ABCB10 probably does not participate in peptide export from mitochondria.</text>
</comment>
<keyword evidence="6" id="KW-0547">Nucleotide-binding</keyword>
<dbReference type="GO" id="GO:0016887">
    <property type="term" value="F:ATP hydrolysis activity"/>
    <property type="evidence" value="ECO:0007669"/>
    <property type="project" value="InterPro"/>
</dbReference>
<evidence type="ECO:0000256" key="8">
    <source>
        <dbReference type="ARBA" id="ARBA00022840"/>
    </source>
</evidence>
<evidence type="ECO:0000256" key="2">
    <source>
        <dbReference type="ARBA" id="ARBA00005580"/>
    </source>
</evidence>
<keyword evidence="9" id="KW-0460">Magnesium</keyword>
<evidence type="ECO:0000259" key="23">
    <source>
        <dbReference type="PROSITE" id="PS50929"/>
    </source>
</evidence>
<organism evidence="24 25">
    <name type="scientific">Cotesia congregata</name>
    <name type="common">Parasitoid wasp</name>
    <name type="synonym">Apanteles congregatus</name>
    <dbReference type="NCBI Taxonomy" id="51543"/>
    <lineage>
        <taxon>Eukaryota</taxon>
        <taxon>Metazoa</taxon>
        <taxon>Ecdysozoa</taxon>
        <taxon>Arthropoda</taxon>
        <taxon>Hexapoda</taxon>
        <taxon>Insecta</taxon>
        <taxon>Pterygota</taxon>
        <taxon>Neoptera</taxon>
        <taxon>Endopterygota</taxon>
        <taxon>Hymenoptera</taxon>
        <taxon>Apocrita</taxon>
        <taxon>Ichneumonoidea</taxon>
        <taxon>Braconidae</taxon>
        <taxon>Microgastrinae</taxon>
        <taxon>Cotesia</taxon>
    </lineage>
</organism>
<gene>
    <name evidence="24" type="ORF">HICCMSTLAB_LOCUS8192</name>
</gene>
<keyword evidence="3" id="KW-0813">Transport</keyword>
<keyword evidence="15 21" id="KW-0472">Membrane</keyword>
<evidence type="ECO:0000256" key="19">
    <source>
        <dbReference type="ARBA" id="ARBA00075187"/>
    </source>
</evidence>
<evidence type="ECO:0000256" key="6">
    <source>
        <dbReference type="ARBA" id="ARBA00022741"/>
    </source>
</evidence>
<comment type="catalytic activity">
    <reaction evidence="16">
        <text>biliverdin IXalpha(in) + ATP + H2O = biliverdin IXalpha(out) + ADP + phosphate + H(+)</text>
        <dbReference type="Rhea" id="RHEA:82359"/>
        <dbReference type="ChEBI" id="CHEBI:15377"/>
        <dbReference type="ChEBI" id="CHEBI:15378"/>
        <dbReference type="ChEBI" id="CHEBI:30616"/>
        <dbReference type="ChEBI" id="CHEBI:43474"/>
        <dbReference type="ChEBI" id="CHEBI:57991"/>
        <dbReference type="ChEBI" id="CHEBI:456216"/>
    </reaction>
    <physiologicalReaction direction="left-to-right" evidence="16">
        <dbReference type="Rhea" id="RHEA:82360"/>
    </physiologicalReaction>
</comment>
<dbReference type="GO" id="GO:0005743">
    <property type="term" value="C:mitochondrial inner membrane"/>
    <property type="evidence" value="ECO:0007669"/>
    <property type="project" value="UniProtKB-SubCell"/>
</dbReference>
<dbReference type="InterPro" id="IPR017871">
    <property type="entry name" value="ABC_transporter-like_CS"/>
</dbReference>
<dbReference type="GO" id="GO:0046872">
    <property type="term" value="F:metal ion binding"/>
    <property type="evidence" value="ECO:0007669"/>
    <property type="project" value="UniProtKB-KW"/>
</dbReference>
<evidence type="ECO:0000256" key="4">
    <source>
        <dbReference type="ARBA" id="ARBA00022692"/>
    </source>
</evidence>
<evidence type="ECO:0000256" key="3">
    <source>
        <dbReference type="ARBA" id="ARBA00022448"/>
    </source>
</evidence>
<dbReference type="InterPro" id="IPR011527">
    <property type="entry name" value="ABC1_TM_dom"/>
</dbReference>
<dbReference type="Gene3D" id="3.40.50.300">
    <property type="entry name" value="P-loop containing nucleotide triphosphate hydrolases"/>
    <property type="match status" value="1"/>
</dbReference>
<evidence type="ECO:0000313" key="25">
    <source>
        <dbReference type="Proteomes" id="UP000786811"/>
    </source>
</evidence>
<sequence length="655" mass="72241">MTQSGKMITCVKFLRKFQRIKIDIPLNCYYHTLRINNNNVYKIKNINILRLNSSNTPKVKLNGVKNGVAVKNITAKKSEIRRLFSLAKPEKWKLTGAITLLLISSTVTMAVPFCLGKIIDVIYTEDTDRMRENLKKISLLLLGVFIIGGICNFGRIYFMSTSGHRITQSLRKKAYSSILSQETGMFDKISTGELVGRLTGDAQLVSAAVTSNISDGLRSSIMTLAGVSMMFYVSPQLACVGLAIVPPITGLAIVYGRFVKKISKDVQNSLAILATTAEEKISNIRTVKAFAQENNEIKRYSSKLDDLLNLCYKESFYRGIFFGLTGLTGNAIILSVLYYGGVMMSESTITVGNLSAFLLYAAYTGISLSGISNFYTELNRALGASTRLFEFIDRVPKIPIEGGKILDSPLTGDIKFDNICFKYPTRDDCWILNNFSLNLSAGSVNAIVGPSGSGKSTVALLLLRLYDPNSGDILLDNHNIKELNPSWVKSQIGFVSQEPILFNGTIKENIRYGSNDANDKDIMDAAKLANVLEFTRRMTEGLDTVVGERGVTLSGGQRQRVAIARALIKNPKILVLDEATSALDAESENYVQEALERATRGRTVLTIAHRLSTIKNSDKIAVIDKGQVVETGNYNELILINNGLFKKLVQHQTFK</sequence>
<evidence type="ECO:0000256" key="20">
    <source>
        <dbReference type="ARBA" id="ARBA00083334"/>
    </source>
</evidence>
<proteinExistence type="inferred from homology"/>
<keyword evidence="8 24" id="KW-0067">ATP-binding</keyword>